<protein>
    <recommendedName>
        <fullName evidence="4">Corrinoid adenosyltransferase</fullName>
        <ecNumber evidence="4">2.5.1.17</ecNumber>
    </recommendedName>
    <alternativeName>
        <fullName evidence="4">Cob(II)alamin adenosyltransferase</fullName>
    </alternativeName>
    <alternativeName>
        <fullName evidence="4">Cob(II)yrinic acid a,c-diamide adenosyltransferase</fullName>
    </alternativeName>
    <alternativeName>
        <fullName evidence="4">Cobinamide/cobalamin adenosyltransferase</fullName>
    </alternativeName>
</protein>
<evidence type="ECO:0000256" key="1">
    <source>
        <dbReference type="ARBA" id="ARBA00022679"/>
    </source>
</evidence>
<feature type="region of interest" description="Disordered" evidence="5">
    <location>
        <begin position="76"/>
        <end position="99"/>
    </location>
</feature>
<evidence type="ECO:0000256" key="2">
    <source>
        <dbReference type="ARBA" id="ARBA00022741"/>
    </source>
</evidence>
<evidence type="ECO:0000256" key="5">
    <source>
        <dbReference type="SAM" id="MobiDB-lite"/>
    </source>
</evidence>
<keyword evidence="3 4" id="KW-0067">ATP-binding</keyword>
<dbReference type="PANTHER" id="PTHR12213">
    <property type="entry name" value="CORRINOID ADENOSYLTRANSFERASE"/>
    <property type="match status" value="1"/>
</dbReference>
<evidence type="ECO:0000313" key="7">
    <source>
        <dbReference type="EMBL" id="EPX84222.1"/>
    </source>
</evidence>
<dbReference type="SUPFAM" id="SSF89028">
    <property type="entry name" value="Cobalamin adenosyltransferase-like"/>
    <property type="match status" value="1"/>
</dbReference>
<dbReference type="PATRIC" id="fig|1123069.3.peg.2413"/>
<keyword evidence="1 4" id="KW-0808">Transferase</keyword>
<comment type="similarity">
    <text evidence="4">Belongs to the Cob(I)alamin adenosyltransferase family.</text>
</comment>
<dbReference type="Gene3D" id="1.20.1200.10">
    <property type="entry name" value="Cobalamin adenosyltransferase-like"/>
    <property type="match status" value="1"/>
</dbReference>
<dbReference type="AlphaFoldDB" id="S9QXB6"/>
<comment type="caution">
    <text evidence="7">The sequence shown here is derived from an EMBL/GenBank/DDBJ whole genome shotgun (WGS) entry which is preliminary data.</text>
</comment>
<keyword evidence="2 4" id="KW-0547">Nucleotide-binding</keyword>
<dbReference type="STRING" id="1123069.ruthe_02434"/>
<keyword evidence="4" id="KW-0169">Cobalamin biosynthesis</keyword>
<sequence length="99" mass="10552">MVVLNRIYTRTGDGGDTSLGDGTRVSKTALRVECYGTVDEANAALGLARLHAAPPSQRRSAASRTTCSISAPISAARERKAGCASPMPRWNGSSDRWMR</sequence>
<proteinExistence type="inferred from homology"/>
<comment type="catalytic activity">
    <reaction evidence="4">
        <text>2 cob(II)alamin + reduced [electron-transfer flavoprotein] + 2 ATP = 2 adenosylcob(III)alamin + 2 triphosphate + oxidized [electron-transfer flavoprotein] + 3 H(+)</text>
        <dbReference type="Rhea" id="RHEA:28671"/>
        <dbReference type="Rhea" id="RHEA-COMP:10685"/>
        <dbReference type="Rhea" id="RHEA-COMP:10686"/>
        <dbReference type="ChEBI" id="CHEBI:15378"/>
        <dbReference type="ChEBI" id="CHEBI:16304"/>
        <dbReference type="ChEBI" id="CHEBI:18036"/>
        <dbReference type="ChEBI" id="CHEBI:18408"/>
        <dbReference type="ChEBI" id="CHEBI:30616"/>
        <dbReference type="ChEBI" id="CHEBI:57692"/>
        <dbReference type="ChEBI" id="CHEBI:58307"/>
        <dbReference type="EC" id="2.5.1.17"/>
    </reaction>
</comment>
<dbReference type="InterPro" id="IPR016030">
    <property type="entry name" value="CblAdoTrfase-like"/>
</dbReference>
<comment type="catalytic activity">
    <reaction evidence="4">
        <text>2 cob(II)yrinate a,c diamide + reduced [electron-transfer flavoprotein] + 2 ATP = 2 adenosylcob(III)yrinate a,c-diamide + 2 triphosphate + oxidized [electron-transfer flavoprotein] + 3 H(+)</text>
        <dbReference type="Rhea" id="RHEA:11528"/>
        <dbReference type="Rhea" id="RHEA-COMP:10685"/>
        <dbReference type="Rhea" id="RHEA-COMP:10686"/>
        <dbReference type="ChEBI" id="CHEBI:15378"/>
        <dbReference type="ChEBI" id="CHEBI:18036"/>
        <dbReference type="ChEBI" id="CHEBI:30616"/>
        <dbReference type="ChEBI" id="CHEBI:57692"/>
        <dbReference type="ChEBI" id="CHEBI:58307"/>
        <dbReference type="ChEBI" id="CHEBI:58503"/>
        <dbReference type="ChEBI" id="CHEBI:58537"/>
        <dbReference type="EC" id="2.5.1.17"/>
    </reaction>
</comment>
<keyword evidence="8" id="KW-1185">Reference proteome</keyword>
<dbReference type="PANTHER" id="PTHR12213:SF0">
    <property type="entry name" value="CORRINOID ADENOSYLTRANSFERASE MMAB"/>
    <property type="match status" value="1"/>
</dbReference>
<accession>S9QXB6</accession>
<evidence type="ECO:0000313" key="8">
    <source>
        <dbReference type="Proteomes" id="UP000015346"/>
    </source>
</evidence>
<dbReference type="InterPro" id="IPR036451">
    <property type="entry name" value="CblAdoTrfase-like_sf"/>
</dbReference>
<evidence type="ECO:0000259" key="6">
    <source>
        <dbReference type="Pfam" id="PF01923"/>
    </source>
</evidence>
<comment type="pathway">
    <text evidence="4">Cofactor biosynthesis; adenosylcobalamin biosynthesis; adenosylcobalamin from cob(II)yrinate a,c-diamide: step 2/7.</text>
</comment>
<dbReference type="GO" id="GO:0009236">
    <property type="term" value="P:cobalamin biosynthetic process"/>
    <property type="evidence" value="ECO:0007669"/>
    <property type="project" value="UniProtKB-UniRule"/>
</dbReference>
<dbReference type="UniPathway" id="UPA00148">
    <property type="reaction ID" value="UER00233"/>
</dbReference>
<organism evidence="7 8">
    <name type="scientific">Rubellimicrobium thermophilum DSM 16684</name>
    <dbReference type="NCBI Taxonomy" id="1123069"/>
    <lineage>
        <taxon>Bacteria</taxon>
        <taxon>Pseudomonadati</taxon>
        <taxon>Pseudomonadota</taxon>
        <taxon>Alphaproteobacteria</taxon>
        <taxon>Rhodobacterales</taxon>
        <taxon>Roseobacteraceae</taxon>
        <taxon>Rubellimicrobium</taxon>
    </lineage>
</organism>
<dbReference type="Pfam" id="PF01923">
    <property type="entry name" value="Cob_adeno_trans"/>
    <property type="match status" value="1"/>
</dbReference>
<dbReference type="InterPro" id="IPR029499">
    <property type="entry name" value="PduO-typ"/>
</dbReference>
<evidence type="ECO:0000256" key="4">
    <source>
        <dbReference type="RuleBase" id="RU366026"/>
    </source>
</evidence>
<dbReference type="HOGENOM" id="CLU_2318397_0_0_5"/>
<dbReference type="EC" id="2.5.1.17" evidence="4"/>
<gene>
    <name evidence="7" type="ORF">ruthe_02434</name>
</gene>
<dbReference type="GO" id="GO:0008817">
    <property type="term" value="F:corrinoid adenosyltransferase activity"/>
    <property type="evidence" value="ECO:0007669"/>
    <property type="project" value="UniProtKB-UniRule"/>
</dbReference>
<evidence type="ECO:0000256" key="3">
    <source>
        <dbReference type="ARBA" id="ARBA00022840"/>
    </source>
</evidence>
<name>S9QXB6_9RHOB</name>
<dbReference type="Proteomes" id="UP000015346">
    <property type="component" value="Unassembled WGS sequence"/>
</dbReference>
<reference evidence="7 8" key="1">
    <citation type="journal article" date="2013" name="Stand. Genomic Sci.">
        <title>Genome sequence of the reddish-pigmented Rubellimicrobium thermophilum type strain (DSM 16684(T)), a member of the Roseobacter clade.</title>
        <authorList>
            <person name="Fiebig A."/>
            <person name="Riedel T."/>
            <person name="Gronow S."/>
            <person name="Petersen J."/>
            <person name="Klenk H.P."/>
            <person name="Goker M."/>
        </authorList>
    </citation>
    <scope>NUCLEOTIDE SEQUENCE [LARGE SCALE GENOMIC DNA]</scope>
    <source>
        <strain evidence="7 8">DSM 16684</strain>
    </source>
</reference>
<dbReference type="EMBL" id="AOLV01000028">
    <property type="protein sequence ID" value="EPX84222.1"/>
    <property type="molecule type" value="Genomic_DNA"/>
</dbReference>
<feature type="domain" description="Cobalamin adenosyltransferase-like" evidence="6">
    <location>
        <begin position="7"/>
        <end position="55"/>
    </location>
</feature>
<dbReference type="GO" id="GO:0005524">
    <property type="term" value="F:ATP binding"/>
    <property type="evidence" value="ECO:0007669"/>
    <property type="project" value="UniProtKB-UniRule"/>
</dbReference>